<evidence type="ECO:0000313" key="2">
    <source>
        <dbReference type="Proteomes" id="UP000177555"/>
    </source>
</evidence>
<evidence type="ECO:0008006" key="3">
    <source>
        <dbReference type="Google" id="ProtNLM"/>
    </source>
</evidence>
<reference evidence="1 2" key="1">
    <citation type="journal article" date="2016" name="Nat. Commun.">
        <title>Thousands of microbial genomes shed light on interconnected biogeochemical processes in an aquifer system.</title>
        <authorList>
            <person name="Anantharaman K."/>
            <person name="Brown C.T."/>
            <person name="Hug L.A."/>
            <person name="Sharon I."/>
            <person name="Castelle C.J."/>
            <person name="Probst A.J."/>
            <person name="Thomas B.C."/>
            <person name="Singh A."/>
            <person name="Wilkins M.J."/>
            <person name="Karaoz U."/>
            <person name="Brodie E.L."/>
            <person name="Williams K.H."/>
            <person name="Hubbard S.S."/>
            <person name="Banfield J.F."/>
        </authorList>
    </citation>
    <scope>NUCLEOTIDE SEQUENCE [LARGE SCALE GENOMIC DNA]</scope>
</reference>
<evidence type="ECO:0000313" key="1">
    <source>
        <dbReference type="EMBL" id="OGE28046.1"/>
    </source>
</evidence>
<dbReference type="AlphaFoldDB" id="A0A1F5JHH0"/>
<dbReference type="EMBL" id="MFCP01000023">
    <property type="protein sequence ID" value="OGE28046.1"/>
    <property type="molecule type" value="Genomic_DNA"/>
</dbReference>
<sequence length="382" mass="41432">MKHFAPLRARVEKDVVTRVTRVLRGKGVLNVRVGQQVLPEEIIGEATFSAGFRTLNLSSLLSVAPQDVEKLLVRNLGQRIYKGELLAFKKGWLFGSKKVVTAPTDGVLDFLNNKTGELKITFLSKKVSLPAGVYGIVEAVDHERGQAIIRTQVSRIYGMFGSGRSRNGTLHILSKNDDLITKSAILTEYEEHVLVGGSLFFKDTISAAISVGVCGIITGGIDAKDYRGMVGGRLVFPKKLDNDIGISIVVCEGFGSIPIGEDIFEILQSFEGKFVFIDGNKAAISLPSPLSSSLVKIKNTKLPELKNLDNSANIDRTEEVSELKPGLKVRIAGNSYLGVQGKLLAVNESLTLLPSGTRDYLATVETARKKIQVPVANIEIIV</sequence>
<dbReference type="Proteomes" id="UP000177555">
    <property type="component" value="Unassembled WGS sequence"/>
</dbReference>
<protein>
    <recommendedName>
        <fullName evidence="3">KOW domain-containing protein</fullName>
    </recommendedName>
</protein>
<comment type="caution">
    <text evidence="1">The sequence shown here is derived from an EMBL/GenBank/DDBJ whole genome shotgun (WGS) entry which is preliminary data.</text>
</comment>
<gene>
    <name evidence="1" type="ORF">A2867_01520</name>
</gene>
<accession>A0A1F5JHH0</accession>
<proteinExistence type="predicted"/>
<organism evidence="1 2">
    <name type="scientific">Candidatus Daviesbacteria bacterium RIFCSPHIGHO2_01_FULL_40_11</name>
    <dbReference type="NCBI Taxonomy" id="1797762"/>
    <lineage>
        <taxon>Bacteria</taxon>
        <taxon>Candidatus Daviesiibacteriota</taxon>
    </lineage>
</organism>
<name>A0A1F5JHH0_9BACT</name>